<reference evidence="1" key="1">
    <citation type="journal article" date="2014" name="Int. J. Syst. Evol. Microbiol.">
        <title>Complete genome sequence of Corynebacterium casei LMG S-19264T (=DSM 44701T), isolated from a smear-ripened cheese.</title>
        <authorList>
            <consortium name="US DOE Joint Genome Institute (JGI-PGF)"/>
            <person name="Walter F."/>
            <person name="Albersmeier A."/>
            <person name="Kalinowski J."/>
            <person name="Ruckert C."/>
        </authorList>
    </citation>
    <scope>NUCLEOTIDE SEQUENCE</scope>
    <source>
        <strain evidence="1">CGMCC 1.6333</strain>
    </source>
</reference>
<sequence>MRYIALCFTTILLIVIFFLHIQNVPTKTTIKYFPPDESITFQTAFTKLQLLMEKDQDSYTIEWRSYSETDEPTYLRQDISLLYVDGLLKGVKSEWQEEVSRIELDTTLYGEDSSHYQAISYHHAEVHHPEDKIKSVQKMSHDELYVIDSTNTPLESFKTPTNDTQTEWQHALNHTKTQQLHYHWQQLINHFQLASSDFLFVPLSKLYQYETSPFPTLTQDQTAKVIGQLWEGLYANYILPFNQADPSSKSLIPLILVDKEGTHLRVLFQDHNGKMQQLIQRYSFPSNS</sequence>
<comment type="caution">
    <text evidence="1">The sequence shown here is derived from an EMBL/GenBank/DDBJ whole genome shotgun (WGS) entry which is preliminary data.</text>
</comment>
<dbReference type="Proteomes" id="UP000618460">
    <property type="component" value="Unassembled WGS sequence"/>
</dbReference>
<dbReference type="EMBL" id="BMLG01000007">
    <property type="protein sequence ID" value="GGM31564.1"/>
    <property type="molecule type" value="Genomic_DNA"/>
</dbReference>
<dbReference type="RefSeq" id="WP_117154335.1">
    <property type="nucleotide sequence ID" value="NZ_BMLG01000007.1"/>
</dbReference>
<evidence type="ECO:0000313" key="2">
    <source>
        <dbReference type="Proteomes" id="UP000618460"/>
    </source>
</evidence>
<accession>A0A917WV48</accession>
<protein>
    <submittedName>
        <fullName evidence="1">Uncharacterized protein</fullName>
    </submittedName>
</protein>
<keyword evidence="2" id="KW-1185">Reference proteome</keyword>
<evidence type="ECO:0000313" key="1">
    <source>
        <dbReference type="EMBL" id="GGM31564.1"/>
    </source>
</evidence>
<organism evidence="1 2">
    <name type="scientific">Paraliobacillus quinghaiensis</name>
    <dbReference type="NCBI Taxonomy" id="470815"/>
    <lineage>
        <taxon>Bacteria</taxon>
        <taxon>Bacillati</taxon>
        <taxon>Bacillota</taxon>
        <taxon>Bacilli</taxon>
        <taxon>Bacillales</taxon>
        <taxon>Bacillaceae</taxon>
        <taxon>Paraliobacillus</taxon>
    </lineage>
</organism>
<dbReference type="OrthoDB" id="2959394at2"/>
<name>A0A917WV48_9BACI</name>
<dbReference type="AlphaFoldDB" id="A0A917WV48"/>
<proteinExistence type="predicted"/>
<gene>
    <name evidence="1" type="ORF">GCM10011351_17170</name>
</gene>
<reference evidence="1" key="2">
    <citation type="submission" date="2020-09" db="EMBL/GenBank/DDBJ databases">
        <authorList>
            <person name="Sun Q."/>
            <person name="Zhou Y."/>
        </authorList>
    </citation>
    <scope>NUCLEOTIDE SEQUENCE</scope>
    <source>
        <strain evidence="1">CGMCC 1.6333</strain>
    </source>
</reference>